<dbReference type="EMBL" id="MU839831">
    <property type="protein sequence ID" value="KAK1756722.1"/>
    <property type="molecule type" value="Genomic_DNA"/>
</dbReference>
<gene>
    <name evidence="3" type="ORF">QBC47DRAFT_341440</name>
</gene>
<reference evidence="3" key="1">
    <citation type="submission" date="2023-06" db="EMBL/GenBank/DDBJ databases">
        <title>Genome-scale phylogeny and comparative genomics of the fungal order Sordariales.</title>
        <authorList>
            <consortium name="Lawrence Berkeley National Laboratory"/>
            <person name="Hensen N."/>
            <person name="Bonometti L."/>
            <person name="Westerberg I."/>
            <person name="Brannstrom I.O."/>
            <person name="Guillou S."/>
            <person name="Cros-Aarteil S."/>
            <person name="Calhoun S."/>
            <person name="Haridas S."/>
            <person name="Kuo A."/>
            <person name="Mondo S."/>
            <person name="Pangilinan J."/>
            <person name="Riley R."/>
            <person name="Labutti K."/>
            <person name="Andreopoulos B."/>
            <person name="Lipzen A."/>
            <person name="Chen C."/>
            <person name="Yanf M."/>
            <person name="Daum C."/>
            <person name="Ng V."/>
            <person name="Clum A."/>
            <person name="Steindorff A."/>
            <person name="Ohm R."/>
            <person name="Martin F."/>
            <person name="Silar P."/>
            <person name="Natvig D."/>
            <person name="Lalanne C."/>
            <person name="Gautier V."/>
            <person name="Ament-Velasquez S.L."/>
            <person name="Kruys A."/>
            <person name="Hutchinson M.I."/>
            <person name="Powell A.J."/>
            <person name="Barry K."/>
            <person name="Miller A.N."/>
            <person name="Grigoriev I.V."/>
            <person name="Debuchy R."/>
            <person name="Gladieux P."/>
            <person name="Thoren M.H."/>
            <person name="Johannesson H."/>
        </authorList>
    </citation>
    <scope>NUCLEOTIDE SEQUENCE</scope>
    <source>
        <strain evidence="3">PSN4</strain>
    </source>
</reference>
<sequence>MPTVVRDVAVGGKDAPGSFSTFIVSTNLAKEDSDTRKLIRSHVMRGKNKGKKMPRRPKPKSKDDSPPQSTPQQSRPGRAPERMSSDDTEHGWELIPAQKVASELSLWGFTSELRPLERRYIHEAYTVVKPAIYASQVFGNGSAYNDIFCFANLSVHPAMIPSLLFTVHSFQAAVRGLPTQGAGQSYLTKALHLLQRSLNDRESSTSYSTMVVVASLATAALIAGDLETTRKHMDGLTKMLQLRGGLKSLGSRSMISFKAQAIDVGLFMATGSETRFPQPESWSPQFADRRAASKFPELDMIRPRPDPRLLNIWADLRELSRLANLAVTAMQPLSPDDFASVSIAIPHRLRQLQGQYEPSSPPELLRLCMIAFTKTLLVRIGGFGRTMTHLRDSLETSICMQLSGDQSLLLWALLIAAMSVFEDMPREPYWLKTSLMETIAKLDLRNWPDTRSVLKRFLWVDSIHDESAKLLFDELFGVIIQQRGIKTVSPAELMIS</sequence>
<keyword evidence="4" id="KW-1185">Reference proteome</keyword>
<dbReference type="Proteomes" id="UP001239445">
    <property type="component" value="Unassembled WGS sequence"/>
</dbReference>
<evidence type="ECO:0000256" key="1">
    <source>
        <dbReference type="ARBA" id="ARBA00023242"/>
    </source>
</evidence>
<accession>A0AAJ0BEW7</accession>
<name>A0AAJ0BEW7_9PEZI</name>
<keyword evidence="1" id="KW-0539">Nucleus</keyword>
<feature type="region of interest" description="Disordered" evidence="2">
    <location>
        <begin position="30"/>
        <end position="89"/>
    </location>
</feature>
<protein>
    <submittedName>
        <fullName evidence="3">Uncharacterized protein</fullName>
    </submittedName>
</protein>
<comment type="caution">
    <text evidence="3">The sequence shown here is derived from an EMBL/GenBank/DDBJ whole genome shotgun (WGS) entry which is preliminary data.</text>
</comment>
<feature type="region of interest" description="Disordered" evidence="2">
    <location>
        <begin position="1"/>
        <end position="20"/>
    </location>
</feature>
<dbReference type="AlphaFoldDB" id="A0AAJ0BEW7"/>
<dbReference type="InterPro" id="IPR021858">
    <property type="entry name" value="Fun_TF"/>
</dbReference>
<feature type="compositionally biased region" description="Basic residues" evidence="2">
    <location>
        <begin position="38"/>
        <end position="59"/>
    </location>
</feature>
<evidence type="ECO:0000313" key="4">
    <source>
        <dbReference type="Proteomes" id="UP001239445"/>
    </source>
</evidence>
<proteinExistence type="predicted"/>
<dbReference type="Pfam" id="PF11951">
    <property type="entry name" value="Fungal_trans_2"/>
    <property type="match status" value="1"/>
</dbReference>
<evidence type="ECO:0000256" key="2">
    <source>
        <dbReference type="SAM" id="MobiDB-lite"/>
    </source>
</evidence>
<feature type="compositionally biased region" description="Low complexity" evidence="2">
    <location>
        <begin position="66"/>
        <end position="77"/>
    </location>
</feature>
<dbReference type="PANTHER" id="PTHR37540">
    <property type="entry name" value="TRANSCRIPTION FACTOR (ACR-2), PUTATIVE-RELATED-RELATED"/>
    <property type="match status" value="1"/>
</dbReference>
<evidence type="ECO:0000313" key="3">
    <source>
        <dbReference type="EMBL" id="KAK1756722.1"/>
    </source>
</evidence>
<organism evidence="3 4">
    <name type="scientific">Echria macrotheca</name>
    <dbReference type="NCBI Taxonomy" id="438768"/>
    <lineage>
        <taxon>Eukaryota</taxon>
        <taxon>Fungi</taxon>
        <taxon>Dikarya</taxon>
        <taxon>Ascomycota</taxon>
        <taxon>Pezizomycotina</taxon>
        <taxon>Sordariomycetes</taxon>
        <taxon>Sordariomycetidae</taxon>
        <taxon>Sordariales</taxon>
        <taxon>Schizotheciaceae</taxon>
        <taxon>Echria</taxon>
    </lineage>
</organism>
<feature type="compositionally biased region" description="Basic and acidic residues" evidence="2">
    <location>
        <begin position="78"/>
        <end position="89"/>
    </location>
</feature>